<dbReference type="RefSeq" id="WP_340742438.1">
    <property type="nucleotide sequence ID" value="NZ_CP185279.1"/>
</dbReference>
<evidence type="ECO:0000256" key="6">
    <source>
        <dbReference type="RuleBase" id="RU366058"/>
    </source>
</evidence>
<feature type="transmembrane region" description="Helical" evidence="6">
    <location>
        <begin position="127"/>
        <end position="149"/>
    </location>
</feature>
<feature type="transmembrane region" description="Helical" evidence="6">
    <location>
        <begin position="47"/>
        <end position="73"/>
    </location>
</feature>
<dbReference type="InterPro" id="IPR032816">
    <property type="entry name" value="VTT_dom"/>
</dbReference>
<protein>
    <recommendedName>
        <fullName evidence="6">TVP38/TMEM64 family membrane protein</fullName>
    </recommendedName>
</protein>
<keyword evidence="9" id="KW-1185">Reference proteome</keyword>
<evidence type="ECO:0000256" key="5">
    <source>
        <dbReference type="ARBA" id="ARBA00023136"/>
    </source>
</evidence>
<keyword evidence="4 6" id="KW-1133">Transmembrane helix</keyword>
<feature type="transmembrane region" description="Helical" evidence="6">
    <location>
        <begin position="85"/>
        <end position="107"/>
    </location>
</feature>
<name>A0ABV2K5C9_SPOPS</name>
<sequence length="214" mass="24128">MNRGKKATIIFLVIMILFFVNLNTDLFRSIISGNIESITSILGDNKAFTLFITFMIMLVHNTFPVIPLFLVILINNTLFGFQLGIVWSILTSILCAIIVFLSIRYVLQDFVLKKVNLSNISKVEQSGLWYVFGARIFPFAPTSIINGVSGVSTIRLSYFIIATALGNITIFFVYTLIQAGLLSQGFNEYVTGIIILSGFIVYYYFKKVTLRKKN</sequence>
<accession>A0ABV2K5C9</accession>
<comment type="subcellular location">
    <subcellularLocation>
        <location evidence="1 6">Cell membrane</location>
        <topology evidence="1 6">Multi-pass membrane protein</topology>
    </subcellularLocation>
</comment>
<dbReference type="InterPro" id="IPR015414">
    <property type="entry name" value="TMEM64"/>
</dbReference>
<evidence type="ECO:0000256" key="4">
    <source>
        <dbReference type="ARBA" id="ARBA00022989"/>
    </source>
</evidence>
<gene>
    <name evidence="8" type="ORF">ABIC55_001377</name>
</gene>
<dbReference type="EMBL" id="JBEPME010000001">
    <property type="protein sequence ID" value="MET3656293.1"/>
    <property type="molecule type" value="Genomic_DNA"/>
</dbReference>
<evidence type="ECO:0000256" key="2">
    <source>
        <dbReference type="ARBA" id="ARBA00022475"/>
    </source>
</evidence>
<keyword evidence="5 6" id="KW-0472">Membrane</keyword>
<reference evidence="8 9" key="1">
    <citation type="submission" date="2024-06" db="EMBL/GenBank/DDBJ databases">
        <title>Sorghum-associated microbial communities from plants grown in Nebraska, USA.</title>
        <authorList>
            <person name="Schachtman D."/>
        </authorList>
    </citation>
    <scope>NUCLEOTIDE SEQUENCE [LARGE SCALE GENOMIC DNA]</scope>
    <source>
        <strain evidence="8 9">1288</strain>
    </source>
</reference>
<feature type="transmembrane region" description="Helical" evidence="6">
    <location>
        <begin position="7"/>
        <end position="27"/>
    </location>
</feature>
<evidence type="ECO:0000313" key="9">
    <source>
        <dbReference type="Proteomes" id="UP001549104"/>
    </source>
</evidence>
<evidence type="ECO:0000256" key="1">
    <source>
        <dbReference type="ARBA" id="ARBA00004651"/>
    </source>
</evidence>
<keyword evidence="2 6" id="KW-1003">Cell membrane</keyword>
<evidence type="ECO:0000256" key="3">
    <source>
        <dbReference type="ARBA" id="ARBA00022692"/>
    </source>
</evidence>
<keyword evidence="3 6" id="KW-0812">Transmembrane</keyword>
<dbReference type="PANTHER" id="PTHR12677">
    <property type="entry name" value="GOLGI APPARATUS MEMBRANE PROTEIN TVP38-RELATED"/>
    <property type="match status" value="1"/>
</dbReference>
<dbReference type="PANTHER" id="PTHR12677:SF59">
    <property type="entry name" value="GOLGI APPARATUS MEMBRANE PROTEIN TVP38-RELATED"/>
    <property type="match status" value="1"/>
</dbReference>
<feature type="transmembrane region" description="Helical" evidence="6">
    <location>
        <begin position="189"/>
        <end position="205"/>
    </location>
</feature>
<evidence type="ECO:0000313" key="8">
    <source>
        <dbReference type="EMBL" id="MET3656293.1"/>
    </source>
</evidence>
<dbReference type="Proteomes" id="UP001549104">
    <property type="component" value="Unassembled WGS sequence"/>
</dbReference>
<dbReference type="Pfam" id="PF09335">
    <property type="entry name" value="VTT_dom"/>
    <property type="match status" value="1"/>
</dbReference>
<feature type="domain" description="VTT" evidence="7">
    <location>
        <begin position="70"/>
        <end position="177"/>
    </location>
</feature>
<comment type="caution">
    <text evidence="8">The sequence shown here is derived from an EMBL/GenBank/DDBJ whole genome shotgun (WGS) entry which is preliminary data.</text>
</comment>
<feature type="transmembrane region" description="Helical" evidence="6">
    <location>
        <begin position="156"/>
        <end position="177"/>
    </location>
</feature>
<comment type="similarity">
    <text evidence="6">Belongs to the TVP38/TMEM64 family.</text>
</comment>
<proteinExistence type="inferred from homology"/>
<evidence type="ECO:0000259" key="7">
    <source>
        <dbReference type="Pfam" id="PF09335"/>
    </source>
</evidence>
<organism evidence="8 9">
    <name type="scientific">Sporosarcina psychrophila</name>
    <name type="common">Bacillus psychrophilus</name>
    <dbReference type="NCBI Taxonomy" id="1476"/>
    <lineage>
        <taxon>Bacteria</taxon>
        <taxon>Bacillati</taxon>
        <taxon>Bacillota</taxon>
        <taxon>Bacilli</taxon>
        <taxon>Bacillales</taxon>
        <taxon>Caryophanaceae</taxon>
        <taxon>Sporosarcina</taxon>
    </lineage>
</organism>